<evidence type="ECO:0000256" key="1">
    <source>
        <dbReference type="SAM" id="Phobius"/>
    </source>
</evidence>
<name>A0A9Q0F5X8_9ROSI</name>
<keyword evidence="1" id="KW-1133">Transmembrane helix</keyword>
<comment type="caution">
    <text evidence="2">The sequence shown here is derived from an EMBL/GenBank/DDBJ whole genome shotgun (WGS) entry which is preliminary data.</text>
</comment>
<protein>
    <submittedName>
        <fullName evidence="2">Uncharacterized protein</fullName>
    </submittedName>
</protein>
<feature type="transmembrane region" description="Helical" evidence="1">
    <location>
        <begin position="15"/>
        <end position="40"/>
    </location>
</feature>
<keyword evidence="1" id="KW-0812">Transmembrane</keyword>
<reference evidence="2" key="1">
    <citation type="submission" date="2022-02" db="EMBL/GenBank/DDBJ databases">
        <authorList>
            <person name="Henning P.M."/>
            <person name="McCubbin A.G."/>
            <person name="Shore J.S."/>
        </authorList>
    </citation>
    <scope>NUCLEOTIDE SEQUENCE</scope>
    <source>
        <strain evidence="2">F60SS</strain>
        <tissue evidence="2">Leaves</tissue>
    </source>
</reference>
<evidence type="ECO:0000313" key="3">
    <source>
        <dbReference type="Proteomes" id="UP001141552"/>
    </source>
</evidence>
<keyword evidence="3" id="KW-1185">Reference proteome</keyword>
<proteinExistence type="predicted"/>
<evidence type="ECO:0000313" key="2">
    <source>
        <dbReference type="EMBL" id="KAJ4825514.1"/>
    </source>
</evidence>
<keyword evidence="1" id="KW-0472">Membrane</keyword>
<accession>A0A9Q0F5X8</accession>
<organism evidence="2 3">
    <name type="scientific">Turnera subulata</name>
    <dbReference type="NCBI Taxonomy" id="218843"/>
    <lineage>
        <taxon>Eukaryota</taxon>
        <taxon>Viridiplantae</taxon>
        <taxon>Streptophyta</taxon>
        <taxon>Embryophyta</taxon>
        <taxon>Tracheophyta</taxon>
        <taxon>Spermatophyta</taxon>
        <taxon>Magnoliopsida</taxon>
        <taxon>eudicotyledons</taxon>
        <taxon>Gunneridae</taxon>
        <taxon>Pentapetalae</taxon>
        <taxon>rosids</taxon>
        <taxon>fabids</taxon>
        <taxon>Malpighiales</taxon>
        <taxon>Passifloraceae</taxon>
        <taxon>Turnera</taxon>
    </lineage>
</organism>
<gene>
    <name evidence="2" type="ORF">Tsubulata_022176</name>
</gene>
<dbReference type="EMBL" id="JAKUCV010006880">
    <property type="protein sequence ID" value="KAJ4825514.1"/>
    <property type="molecule type" value="Genomic_DNA"/>
</dbReference>
<reference evidence="2" key="2">
    <citation type="journal article" date="2023" name="Plants (Basel)">
        <title>Annotation of the Turnera subulata (Passifloraceae) Draft Genome Reveals the S-Locus Evolved after the Divergence of Turneroideae from Passifloroideae in a Stepwise Manner.</title>
        <authorList>
            <person name="Henning P.M."/>
            <person name="Roalson E.H."/>
            <person name="Mir W."/>
            <person name="McCubbin A.G."/>
            <person name="Shore J.S."/>
        </authorList>
    </citation>
    <scope>NUCLEOTIDE SEQUENCE</scope>
    <source>
        <strain evidence="2">F60SS</strain>
    </source>
</reference>
<sequence length="51" mass="5972">MSTGPGLESLVDRMLFARVSILLLPFYSPKFLVFKLLLLYNNFLNVKELYF</sequence>
<dbReference type="Proteomes" id="UP001141552">
    <property type="component" value="Unassembled WGS sequence"/>
</dbReference>
<dbReference type="AlphaFoldDB" id="A0A9Q0F5X8"/>